<name>A0A812I125_9DINO</name>
<protein>
    <submittedName>
        <fullName evidence="3">Uncharacterized protein</fullName>
    </submittedName>
</protein>
<feature type="coiled-coil region" evidence="1">
    <location>
        <begin position="76"/>
        <end position="124"/>
    </location>
</feature>
<evidence type="ECO:0000256" key="1">
    <source>
        <dbReference type="SAM" id="Coils"/>
    </source>
</evidence>
<keyword evidence="2" id="KW-0812">Transmembrane</keyword>
<feature type="transmembrane region" description="Helical" evidence="2">
    <location>
        <begin position="400"/>
        <end position="418"/>
    </location>
</feature>
<dbReference type="EMBL" id="CAJNDS010000127">
    <property type="protein sequence ID" value="CAE6967094.1"/>
    <property type="molecule type" value="Genomic_DNA"/>
</dbReference>
<sequence>MRLLKRVGDLLDTADEKATEANLETLTRHVGDAFGTNEAGGIKLDLGIVEGLADLKHQIGTDFKEKGLGVLHEGGADDTQARLALLKERVEELHAKEAERAEQSSRLQANLLEVESAIKEQKLEVQVTATATQQPVQSSRLEDLRREFREREAQSLQRTALLAAASTQAAATNEHLSQQLQFWQGKAEKMLAALGLEAVPKDVAHAIEHLESDQEHTEESEDKAKDVFTSNGSVQKEQADEQRAVQDLEGMLAELMRRSEEIMGRVEQQRHQERDLISQLSHAQEMAASEAKAAADCQEALQRAKAVEAHPRASAQASAARMNEVTQLRAEVESLRVRLESSRKECSKLEAQLGKHRAAAAADLERAVPSSAMSCWTWLDVPLMRLVMLLVKSTCLRRSFALHLFATYSWLFFLVFWLEKHP</sequence>
<keyword evidence="4" id="KW-1185">Reference proteome</keyword>
<organism evidence="3 4">
    <name type="scientific">Symbiodinium natans</name>
    <dbReference type="NCBI Taxonomy" id="878477"/>
    <lineage>
        <taxon>Eukaryota</taxon>
        <taxon>Sar</taxon>
        <taxon>Alveolata</taxon>
        <taxon>Dinophyceae</taxon>
        <taxon>Suessiales</taxon>
        <taxon>Symbiodiniaceae</taxon>
        <taxon>Symbiodinium</taxon>
    </lineage>
</organism>
<evidence type="ECO:0000313" key="3">
    <source>
        <dbReference type="EMBL" id="CAE6967094.1"/>
    </source>
</evidence>
<dbReference type="Proteomes" id="UP000604046">
    <property type="component" value="Unassembled WGS sequence"/>
</dbReference>
<accession>A0A812I125</accession>
<dbReference type="AlphaFoldDB" id="A0A812I125"/>
<reference evidence="3" key="1">
    <citation type="submission" date="2021-02" db="EMBL/GenBank/DDBJ databases">
        <authorList>
            <person name="Dougan E. K."/>
            <person name="Rhodes N."/>
            <person name="Thang M."/>
            <person name="Chan C."/>
        </authorList>
    </citation>
    <scope>NUCLEOTIDE SEQUENCE</scope>
</reference>
<keyword evidence="1" id="KW-0175">Coiled coil</keyword>
<gene>
    <name evidence="3" type="ORF">SNAT2548_LOCUS2257</name>
</gene>
<feature type="coiled-coil region" evidence="1">
    <location>
        <begin position="238"/>
        <end position="272"/>
    </location>
</feature>
<evidence type="ECO:0000313" key="4">
    <source>
        <dbReference type="Proteomes" id="UP000604046"/>
    </source>
</evidence>
<feature type="coiled-coil region" evidence="1">
    <location>
        <begin position="325"/>
        <end position="359"/>
    </location>
</feature>
<dbReference type="OrthoDB" id="429525at2759"/>
<evidence type="ECO:0000256" key="2">
    <source>
        <dbReference type="SAM" id="Phobius"/>
    </source>
</evidence>
<comment type="caution">
    <text evidence="3">The sequence shown here is derived from an EMBL/GenBank/DDBJ whole genome shotgun (WGS) entry which is preliminary data.</text>
</comment>
<keyword evidence="2" id="KW-0472">Membrane</keyword>
<keyword evidence="2" id="KW-1133">Transmembrane helix</keyword>
<proteinExistence type="predicted"/>